<keyword evidence="1" id="KW-0472">Membrane</keyword>
<dbReference type="InParanoid" id="A0A067PE68"/>
<protein>
    <submittedName>
        <fullName evidence="2">Uncharacterized protein</fullName>
    </submittedName>
</protein>
<gene>
    <name evidence="2" type="ORF">JAAARDRAFT_197685</name>
</gene>
<reference evidence="3" key="1">
    <citation type="journal article" date="2014" name="Proc. Natl. Acad. Sci. U.S.A.">
        <title>Extensive sampling of basidiomycete genomes demonstrates inadequacy of the white-rot/brown-rot paradigm for wood decay fungi.</title>
        <authorList>
            <person name="Riley R."/>
            <person name="Salamov A.A."/>
            <person name="Brown D.W."/>
            <person name="Nagy L.G."/>
            <person name="Floudas D."/>
            <person name="Held B.W."/>
            <person name="Levasseur A."/>
            <person name="Lombard V."/>
            <person name="Morin E."/>
            <person name="Otillar R."/>
            <person name="Lindquist E.A."/>
            <person name="Sun H."/>
            <person name="LaButti K.M."/>
            <person name="Schmutz J."/>
            <person name="Jabbour D."/>
            <person name="Luo H."/>
            <person name="Baker S.E."/>
            <person name="Pisabarro A.G."/>
            <person name="Walton J.D."/>
            <person name="Blanchette R.A."/>
            <person name="Henrissat B."/>
            <person name="Martin F."/>
            <person name="Cullen D."/>
            <person name="Hibbett D.S."/>
            <person name="Grigoriev I.V."/>
        </authorList>
    </citation>
    <scope>NUCLEOTIDE SEQUENCE [LARGE SCALE GENOMIC DNA]</scope>
    <source>
        <strain evidence="3">MUCL 33604</strain>
    </source>
</reference>
<proteinExistence type="predicted"/>
<sequence>MPTNTYFFPASRQPATPASQPNRHILLIEKVFLTWNLHPGAQLAKILRSPSSFSSRYKLAVSKLLLPRASLPTPSTNPHDSHVKCVKCAPTFLRKLGLYAGALALRLPVTSFLCGVYALYGYTAFHDAGLVNGPPNPLLGGVVGAIGGATIELVTSGVLVKSYIKQSRKHCRHSLPITNLVSTLTSTSSHAVRPKPEFLGTILPLDFSSTPSLGRTMWLTVLRSALAGFQGFLVIRLAKFIPFDFPNVRHLGLDFNRLGLWSELDWNLGWGLGMNVAMGAFGALSLSWILVGGVRVLIL</sequence>
<evidence type="ECO:0000313" key="3">
    <source>
        <dbReference type="Proteomes" id="UP000027265"/>
    </source>
</evidence>
<evidence type="ECO:0000256" key="1">
    <source>
        <dbReference type="SAM" id="Phobius"/>
    </source>
</evidence>
<evidence type="ECO:0000313" key="2">
    <source>
        <dbReference type="EMBL" id="KDQ53208.1"/>
    </source>
</evidence>
<dbReference type="AlphaFoldDB" id="A0A067PE68"/>
<keyword evidence="1" id="KW-1133">Transmembrane helix</keyword>
<dbReference type="HOGENOM" id="CLU_930853_0_0_1"/>
<organism evidence="2 3">
    <name type="scientific">Jaapia argillacea MUCL 33604</name>
    <dbReference type="NCBI Taxonomy" id="933084"/>
    <lineage>
        <taxon>Eukaryota</taxon>
        <taxon>Fungi</taxon>
        <taxon>Dikarya</taxon>
        <taxon>Basidiomycota</taxon>
        <taxon>Agaricomycotina</taxon>
        <taxon>Agaricomycetes</taxon>
        <taxon>Agaricomycetidae</taxon>
        <taxon>Jaapiales</taxon>
        <taxon>Jaapiaceae</taxon>
        <taxon>Jaapia</taxon>
    </lineage>
</organism>
<dbReference type="Proteomes" id="UP000027265">
    <property type="component" value="Unassembled WGS sequence"/>
</dbReference>
<accession>A0A067PE68</accession>
<keyword evidence="3" id="KW-1185">Reference proteome</keyword>
<feature type="transmembrane region" description="Helical" evidence="1">
    <location>
        <begin position="276"/>
        <end position="298"/>
    </location>
</feature>
<keyword evidence="1" id="KW-0812">Transmembrane</keyword>
<name>A0A067PE68_9AGAM</name>
<feature type="transmembrane region" description="Helical" evidence="1">
    <location>
        <begin position="96"/>
        <end position="118"/>
    </location>
</feature>
<dbReference type="EMBL" id="KL197735">
    <property type="protein sequence ID" value="KDQ53208.1"/>
    <property type="molecule type" value="Genomic_DNA"/>
</dbReference>
<feature type="transmembrane region" description="Helical" evidence="1">
    <location>
        <begin position="217"/>
        <end position="238"/>
    </location>
</feature>
<feature type="transmembrane region" description="Helical" evidence="1">
    <location>
        <begin position="138"/>
        <end position="160"/>
    </location>
</feature>